<keyword evidence="4" id="KW-0067">ATP-binding</keyword>
<name>A0A0G1WXN9_9BACT</name>
<evidence type="ECO:0000259" key="5">
    <source>
        <dbReference type="Pfam" id="PF00580"/>
    </source>
</evidence>
<dbReference type="GO" id="GO:0016787">
    <property type="term" value="F:hydrolase activity"/>
    <property type="evidence" value="ECO:0007669"/>
    <property type="project" value="UniProtKB-KW"/>
</dbReference>
<reference evidence="6 7" key="1">
    <citation type="journal article" date="2015" name="Nature">
        <title>rRNA introns, odd ribosomes, and small enigmatic genomes across a large radiation of phyla.</title>
        <authorList>
            <person name="Brown C.T."/>
            <person name="Hug L.A."/>
            <person name="Thomas B.C."/>
            <person name="Sharon I."/>
            <person name="Castelle C.J."/>
            <person name="Singh A."/>
            <person name="Wilkins M.J."/>
            <person name="Williams K.H."/>
            <person name="Banfield J.F."/>
        </authorList>
    </citation>
    <scope>NUCLEOTIDE SEQUENCE [LARGE SCALE GENOMIC DNA]</scope>
</reference>
<dbReference type="Gene3D" id="3.40.50.300">
    <property type="entry name" value="P-loop containing nucleotide triphosphate hydrolases"/>
    <property type="match status" value="1"/>
</dbReference>
<proteinExistence type="predicted"/>
<organism evidence="6 7">
    <name type="scientific">Candidatus Beckwithbacteria bacterium GW2011_GWC2_47_9</name>
    <dbReference type="NCBI Taxonomy" id="1618373"/>
    <lineage>
        <taxon>Bacteria</taxon>
        <taxon>Candidatus Beckwithiibacteriota</taxon>
    </lineage>
</organism>
<evidence type="ECO:0000256" key="4">
    <source>
        <dbReference type="ARBA" id="ARBA00022840"/>
    </source>
</evidence>
<feature type="domain" description="UvrD-like helicase ATP-binding" evidence="5">
    <location>
        <begin position="6"/>
        <end position="57"/>
    </location>
</feature>
<dbReference type="AlphaFoldDB" id="A0A0G1WXN9"/>
<evidence type="ECO:0000256" key="2">
    <source>
        <dbReference type="ARBA" id="ARBA00022801"/>
    </source>
</evidence>
<accession>A0A0G1WXN9</accession>
<dbReference type="InterPro" id="IPR014016">
    <property type="entry name" value="UvrD-like_ATP-bd"/>
</dbReference>
<evidence type="ECO:0000313" key="6">
    <source>
        <dbReference type="EMBL" id="KKU86995.1"/>
    </source>
</evidence>
<keyword evidence="1" id="KW-0547">Nucleotide-binding</keyword>
<comment type="caution">
    <text evidence="6">The sequence shown here is derived from an EMBL/GenBank/DDBJ whole genome shotgun (WGS) entry which is preliminary data.</text>
</comment>
<dbReference type="GO" id="GO:0004386">
    <property type="term" value="F:helicase activity"/>
    <property type="evidence" value="ECO:0007669"/>
    <property type="project" value="UniProtKB-KW"/>
</dbReference>
<dbReference type="SUPFAM" id="SSF52540">
    <property type="entry name" value="P-loop containing nucleoside triphosphate hydrolases"/>
    <property type="match status" value="1"/>
</dbReference>
<evidence type="ECO:0000313" key="7">
    <source>
        <dbReference type="Proteomes" id="UP000034772"/>
    </source>
</evidence>
<dbReference type="EMBL" id="LCOZ01000033">
    <property type="protein sequence ID" value="KKU86995.1"/>
    <property type="molecule type" value="Genomic_DNA"/>
</dbReference>
<keyword evidence="2" id="KW-0378">Hydrolase</keyword>
<evidence type="ECO:0000256" key="1">
    <source>
        <dbReference type="ARBA" id="ARBA00022741"/>
    </source>
</evidence>
<dbReference type="Proteomes" id="UP000034772">
    <property type="component" value="Unassembled WGS sequence"/>
</dbReference>
<keyword evidence="3 6" id="KW-0347">Helicase</keyword>
<dbReference type="InterPro" id="IPR027417">
    <property type="entry name" value="P-loop_NTPase"/>
</dbReference>
<evidence type="ECO:0000256" key="3">
    <source>
        <dbReference type="ARBA" id="ARBA00022806"/>
    </source>
</evidence>
<gene>
    <name evidence="6" type="ORF">UY17_C0033G0003</name>
</gene>
<dbReference type="PATRIC" id="fig|1618373.3.peg.325"/>
<dbReference type="GO" id="GO:0005524">
    <property type="term" value="F:ATP binding"/>
    <property type="evidence" value="ECO:0007669"/>
    <property type="project" value="UniProtKB-KW"/>
</dbReference>
<sequence>MNKVKLNSQQQLAVDTIEGPVMVIAGPGTGKTEIIAQRIANILKTTDTNPDSILALSHHRRNCLLR</sequence>
<protein>
    <submittedName>
        <fullName evidence="6">UvrD/REP helicase</fullName>
    </submittedName>
</protein>
<dbReference type="Pfam" id="PF00580">
    <property type="entry name" value="UvrD-helicase"/>
    <property type="match status" value="1"/>
</dbReference>